<dbReference type="CDD" id="cd03112">
    <property type="entry name" value="CobW-like"/>
    <property type="match status" value="1"/>
</dbReference>
<dbReference type="EMBL" id="KQ964431">
    <property type="protein sequence ID" value="KXN73781.1"/>
    <property type="molecule type" value="Genomic_DNA"/>
</dbReference>
<comment type="catalytic activity">
    <reaction evidence="7">
        <text>GTP + H2O = GDP + phosphate + H(+)</text>
        <dbReference type="Rhea" id="RHEA:19669"/>
        <dbReference type="ChEBI" id="CHEBI:15377"/>
        <dbReference type="ChEBI" id="CHEBI:15378"/>
        <dbReference type="ChEBI" id="CHEBI:37565"/>
        <dbReference type="ChEBI" id="CHEBI:43474"/>
        <dbReference type="ChEBI" id="CHEBI:58189"/>
    </reaction>
    <physiologicalReaction direction="left-to-right" evidence="7">
        <dbReference type="Rhea" id="RHEA:19670"/>
    </physiologicalReaction>
</comment>
<dbReference type="Gene3D" id="3.30.1220.10">
    <property type="entry name" value="CobW-like, C-terminal domain"/>
    <property type="match status" value="1"/>
</dbReference>
<dbReference type="Proteomes" id="UP000070444">
    <property type="component" value="Unassembled WGS sequence"/>
</dbReference>
<accession>A0A137PFR5</accession>
<dbReference type="InterPro" id="IPR027417">
    <property type="entry name" value="P-loop_NTPase"/>
</dbReference>
<feature type="domain" description="CobW C-terminal" evidence="9">
    <location>
        <begin position="278"/>
        <end position="380"/>
    </location>
</feature>
<feature type="domain" description="CobW/HypB/UreG nucleotide-binding" evidence="8">
    <location>
        <begin position="44"/>
        <end position="234"/>
    </location>
</feature>
<dbReference type="PANTHER" id="PTHR13748:SF31">
    <property type="entry name" value="ZINC-REGULATED GTPASE METALLOPROTEIN ACTIVATOR 1A-RELATED"/>
    <property type="match status" value="1"/>
</dbReference>
<keyword evidence="4" id="KW-0342">GTP-binding</keyword>
<dbReference type="GO" id="GO:0034224">
    <property type="term" value="P:cellular response to zinc ion starvation"/>
    <property type="evidence" value="ECO:0007669"/>
    <property type="project" value="EnsemblFungi"/>
</dbReference>
<evidence type="ECO:0000256" key="1">
    <source>
        <dbReference type="ARBA" id="ARBA00022741"/>
    </source>
</evidence>
<dbReference type="GO" id="GO:0003924">
    <property type="term" value="F:GTPase activity"/>
    <property type="evidence" value="ECO:0007669"/>
    <property type="project" value="EnsemblFungi"/>
</dbReference>
<evidence type="ECO:0000259" key="9">
    <source>
        <dbReference type="Pfam" id="PF07683"/>
    </source>
</evidence>
<dbReference type="SUPFAM" id="SSF90002">
    <property type="entry name" value="Hypothetical protein YjiA, C-terminal domain"/>
    <property type="match status" value="1"/>
</dbReference>
<keyword evidence="1" id="KW-0547">Nucleotide-binding</keyword>
<dbReference type="GO" id="GO:0140827">
    <property type="term" value="F:zinc chaperone activity"/>
    <property type="evidence" value="ECO:0007669"/>
    <property type="project" value="EnsemblFungi"/>
</dbReference>
<organism evidence="10 11">
    <name type="scientific">Conidiobolus coronatus (strain ATCC 28846 / CBS 209.66 / NRRL 28638)</name>
    <name type="common">Delacroixia coronata</name>
    <dbReference type="NCBI Taxonomy" id="796925"/>
    <lineage>
        <taxon>Eukaryota</taxon>
        <taxon>Fungi</taxon>
        <taxon>Fungi incertae sedis</taxon>
        <taxon>Zoopagomycota</taxon>
        <taxon>Entomophthoromycotina</taxon>
        <taxon>Entomophthoromycetes</taxon>
        <taxon>Entomophthorales</taxon>
        <taxon>Ancylistaceae</taxon>
        <taxon>Conidiobolus</taxon>
    </lineage>
</organism>
<keyword evidence="5" id="KW-0143">Chaperone</keyword>
<dbReference type="InterPro" id="IPR003495">
    <property type="entry name" value="CobW/HypB/UreG_nucleotide-bd"/>
</dbReference>
<reference evidence="10 11" key="1">
    <citation type="journal article" date="2015" name="Genome Biol. Evol.">
        <title>Phylogenomic analyses indicate that early fungi evolved digesting cell walls of algal ancestors of land plants.</title>
        <authorList>
            <person name="Chang Y."/>
            <person name="Wang S."/>
            <person name="Sekimoto S."/>
            <person name="Aerts A.L."/>
            <person name="Choi C."/>
            <person name="Clum A."/>
            <person name="LaButti K.M."/>
            <person name="Lindquist E.A."/>
            <person name="Yee Ngan C."/>
            <person name="Ohm R.A."/>
            <person name="Salamov A.A."/>
            <person name="Grigoriev I.V."/>
            <person name="Spatafora J.W."/>
            <person name="Berbee M.L."/>
        </authorList>
    </citation>
    <scope>NUCLEOTIDE SEQUENCE [LARGE SCALE GENOMIC DNA]</scope>
    <source>
        <strain evidence="10 11">NRRL 28638</strain>
    </source>
</reference>
<dbReference type="Pfam" id="PF02492">
    <property type="entry name" value="cobW"/>
    <property type="match status" value="1"/>
</dbReference>
<sequence>MSQDHYERFQEDIPDLIDEGLIELDTQEEQVQKPNIVQVDKAIPITVVTGYLGSGKTTLLNYILTQNHGKKIAVILNEFGDSAGIEKKSLQLAEDGDLFEEWLELKNGCLCCSVKDSGVKAIENLVQKQGSIDYILLETTGLADPGPIIEMFWLDDMLESQVGLDAVITLVDAKHGLENLKPKPQTEENYGDESIRQVALADKILLNKVDLVSKEELDQIENAIRSINGTAPIIHTNHSEVNLDNILDVKAYESSKAPAIPKYVSNNSHLNDIQTICLKIDPKLNDIKRLDMWLQSLLWEEELTSSVSLPNFKVLRTKGEIELPQGFQGLQRPLAVIQGVQRMFEINVIENPDEESIESRVILIGKGLDYDVINKDLLDFLYQ</sequence>
<dbReference type="PANTHER" id="PTHR13748">
    <property type="entry name" value="COBW-RELATED"/>
    <property type="match status" value="1"/>
</dbReference>
<dbReference type="SUPFAM" id="SSF52540">
    <property type="entry name" value="P-loop containing nucleoside triphosphate hydrolases"/>
    <property type="match status" value="1"/>
</dbReference>
<evidence type="ECO:0000256" key="5">
    <source>
        <dbReference type="ARBA" id="ARBA00023186"/>
    </source>
</evidence>
<dbReference type="Pfam" id="PF07683">
    <property type="entry name" value="CobW_C"/>
    <property type="match status" value="1"/>
</dbReference>
<dbReference type="InterPro" id="IPR011629">
    <property type="entry name" value="CobW-like_C"/>
</dbReference>
<dbReference type="GO" id="GO:0005737">
    <property type="term" value="C:cytoplasm"/>
    <property type="evidence" value="ECO:0007669"/>
    <property type="project" value="TreeGrafter"/>
</dbReference>
<evidence type="ECO:0000256" key="3">
    <source>
        <dbReference type="ARBA" id="ARBA00022833"/>
    </source>
</evidence>
<evidence type="ECO:0000313" key="11">
    <source>
        <dbReference type="Proteomes" id="UP000070444"/>
    </source>
</evidence>
<dbReference type="InterPro" id="IPR051316">
    <property type="entry name" value="Zinc-reg_GTPase_activator"/>
</dbReference>
<name>A0A137PFR5_CONC2</name>
<dbReference type="OrthoDB" id="258627at2759"/>
<dbReference type="Gene3D" id="3.40.50.300">
    <property type="entry name" value="P-loop containing nucleotide triphosphate hydrolases"/>
    <property type="match status" value="1"/>
</dbReference>
<evidence type="ECO:0000259" key="8">
    <source>
        <dbReference type="Pfam" id="PF02492"/>
    </source>
</evidence>
<dbReference type="GO" id="GO:0005525">
    <property type="term" value="F:GTP binding"/>
    <property type="evidence" value="ECO:0007669"/>
    <property type="project" value="UniProtKB-KW"/>
</dbReference>
<evidence type="ECO:0000256" key="7">
    <source>
        <dbReference type="ARBA" id="ARBA00049117"/>
    </source>
</evidence>
<keyword evidence="3" id="KW-0862">Zinc</keyword>
<evidence type="ECO:0000313" key="10">
    <source>
        <dbReference type="EMBL" id="KXN73781.1"/>
    </source>
</evidence>
<evidence type="ECO:0000256" key="4">
    <source>
        <dbReference type="ARBA" id="ARBA00023134"/>
    </source>
</evidence>
<protein>
    <submittedName>
        <fullName evidence="10">CobW-domain-containing protein</fullName>
    </submittedName>
</protein>
<evidence type="ECO:0000256" key="6">
    <source>
        <dbReference type="ARBA" id="ARBA00034320"/>
    </source>
</evidence>
<comment type="similarity">
    <text evidence="6">Belongs to the SIMIBI class G3E GTPase family. ZNG1 subfamily.</text>
</comment>
<evidence type="ECO:0000256" key="2">
    <source>
        <dbReference type="ARBA" id="ARBA00022801"/>
    </source>
</evidence>
<dbReference type="OMA" id="GHSHMDP"/>
<dbReference type="AlphaFoldDB" id="A0A137PFR5"/>
<dbReference type="STRING" id="796925.A0A137PFR5"/>
<dbReference type="InterPro" id="IPR036627">
    <property type="entry name" value="CobW-likC_sf"/>
</dbReference>
<gene>
    <name evidence="10" type="ORF">CONCODRAFT_77171</name>
</gene>
<proteinExistence type="inferred from homology"/>
<keyword evidence="11" id="KW-1185">Reference proteome</keyword>
<dbReference type="GO" id="GO:0051604">
    <property type="term" value="P:protein maturation"/>
    <property type="evidence" value="ECO:0007669"/>
    <property type="project" value="EnsemblFungi"/>
</dbReference>
<dbReference type="GO" id="GO:0008047">
    <property type="term" value="F:enzyme activator activity"/>
    <property type="evidence" value="ECO:0007669"/>
    <property type="project" value="EnsemblFungi"/>
</dbReference>
<keyword evidence="2" id="KW-0378">Hydrolase</keyword>